<name>A0A1M7PKD9_9BURK</name>
<reference evidence="2" key="1">
    <citation type="submission" date="2016-11" db="EMBL/GenBank/DDBJ databases">
        <authorList>
            <person name="Varghese N."/>
            <person name="Submissions S."/>
        </authorList>
    </citation>
    <scope>NUCLEOTIDE SEQUENCE [LARGE SCALE GENOMIC DNA]</scope>
    <source>
        <strain evidence="2">Sac-22</strain>
    </source>
</reference>
<dbReference type="Proteomes" id="UP000184339">
    <property type="component" value="Unassembled WGS sequence"/>
</dbReference>
<dbReference type="STRING" id="551987.SAMN05192549_105165"/>
<protein>
    <recommendedName>
        <fullName evidence="3">DUF4304 domain-containing protein</fullName>
    </recommendedName>
</protein>
<evidence type="ECO:0008006" key="3">
    <source>
        <dbReference type="Google" id="ProtNLM"/>
    </source>
</evidence>
<dbReference type="AlphaFoldDB" id="A0A1M7PKD9"/>
<gene>
    <name evidence="1" type="ORF">SAMN05192549_105165</name>
</gene>
<organism evidence="1 2">
    <name type="scientific">Duganella sacchari</name>
    <dbReference type="NCBI Taxonomy" id="551987"/>
    <lineage>
        <taxon>Bacteria</taxon>
        <taxon>Pseudomonadati</taxon>
        <taxon>Pseudomonadota</taxon>
        <taxon>Betaproteobacteria</taxon>
        <taxon>Burkholderiales</taxon>
        <taxon>Oxalobacteraceae</taxon>
        <taxon>Telluria group</taxon>
        <taxon>Duganella</taxon>
    </lineage>
</organism>
<proteinExistence type="predicted"/>
<dbReference type="RefSeq" id="WP_072784916.1">
    <property type="nucleotide sequence ID" value="NZ_FRCX01000005.1"/>
</dbReference>
<accession>A0A1M7PKD9</accession>
<evidence type="ECO:0000313" key="2">
    <source>
        <dbReference type="Proteomes" id="UP000184339"/>
    </source>
</evidence>
<sequence length="216" mass="24164">MDRIEKAVAKALVPVLKAQGFELKSDWGSFVRRQPYGFDAFVVVNQGSASGEYFEIKCYGHIHHDRIEVPWNSFGFVHGEDNQQQTWTVMLSRPGNLPSWKVFPATLAADAARLAEEIVPFFEQKALPFYQRFADLKEAEALANTIPMADGAKLAPLSVGGPLDHQAMRSLLLAKAVNPVRYPQVREAFISSPKKTLFPRDKCLQMVARIDAMESV</sequence>
<evidence type="ECO:0000313" key="1">
    <source>
        <dbReference type="EMBL" id="SHN17611.1"/>
    </source>
</evidence>
<dbReference type="EMBL" id="FRCX01000005">
    <property type="protein sequence ID" value="SHN17611.1"/>
    <property type="molecule type" value="Genomic_DNA"/>
</dbReference>
<keyword evidence="2" id="KW-1185">Reference proteome</keyword>